<feature type="compositionally biased region" description="Basic and acidic residues" evidence="1">
    <location>
        <begin position="100"/>
        <end position="112"/>
    </location>
</feature>
<evidence type="ECO:0000313" key="2">
    <source>
        <dbReference type="EMBL" id="KAF1966940.1"/>
    </source>
</evidence>
<dbReference type="EMBL" id="ML976739">
    <property type="protein sequence ID" value="KAF1966940.1"/>
    <property type="molecule type" value="Genomic_DNA"/>
</dbReference>
<name>A0A6A5UR99_9PLEO</name>
<gene>
    <name evidence="2" type="ORF">BU23DRAFT_543521</name>
</gene>
<feature type="compositionally biased region" description="Basic and acidic residues" evidence="1">
    <location>
        <begin position="141"/>
        <end position="160"/>
    </location>
</feature>
<reference evidence="2" key="1">
    <citation type="journal article" date="2020" name="Stud. Mycol.">
        <title>101 Dothideomycetes genomes: a test case for predicting lifestyles and emergence of pathogens.</title>
        <authorList>
            <person name="Haridas S."/>
            <person name="Albert R."/>
            <person name="Binder M."/>
            <person name="Bloem J."/>
            <person name="Labutti K."/>
            <person name="Salamov A."/>
            <person name="Andreopoulos B."/>
            <person name="Baker S."/>
            <person name="Barry K."/>
            <person name="Bills G."/>
            <person name="Bluhm B."/>
            <person name="Cannon C."/>
            <person name="Castanera R."/>
            <person name="Culley D."/>
            <person name="Daum C."/>
            <person name="Ezra D."/>
            <person name="Gonzalez J."/>
            <person name="Henrissat B."/>
            <person name="Kuo A."/>
            <person name="Liang C."/>
            <person name="Lipzen A."/>
            <person name="Lutzoni F."/>
            <person name="Magnuson J."/>
            <person name="Mondo S."/>
            <person name="Nolan M."/>
            <person name="Ohm R."/>
            <person name="Pangilinan J."/>
            <person name="Park H.-J."/>
            <person name="Ramirez L."/>
            <person name="Alfaro M."/>
            <person name="Sun H."/>
            <person name="Tritt A."/>
            <person name="Yoshinaga Y."/>
            <person name="Zwiers L.-H."/>
            <person name="Turgeon B."/>
            <person name="Goodwin S."/>
            <person name="Spatafora J."/>
            <person name="Crous P."/>
            <person name="Grigoriev I."/>
        </authorList>
    </citation>
    <scope>NUCLEOTIDE SEQUENCE</scope>
    <source>
        <strain evidence="2">CBS 107.79</strain>
    </source>
</reference>
<dbReference type="PANTHER" id="PTHR40132:SF1">
    <property type="entry name" value="PRE-MRNA-SPLICING FACTOR 38B"/>
    <property type="match status" value="1"/>
</dbReference>
<feature type="region of interest" description="Disordered" evidence="1">
    <location>
        <begin position="82"/>
        <end position="269"/>
    </location>
</feature>
<accession>A0A6A5UR99</accession>
<dbReference type="Proteomes" id="UP000800036">
    <property type="component" value="Unassembled WGS sequence"/>
</dbReference>
<sequence length="375" mass="43570">MSAEDFDDDEYVARLLKQDALSASKNGFQPTRMRTEISRPNTSFLRHIIRQTDSHNAALRAKETKDSRARLRQLDAAQGVHEDRVVERRNVPRSANVRGEATRRERRAPDRADSDEERNRRSHKRYRHDDEAQGTRSRRDRWRDEDRGQQYRGSADDGGHHMHRSHRHQQREYRFEQSADEANSRRYNEHASRRSKRHRSISRSRSRTRSRRSRSPARKHRSTVKEACNEQSRPPTDEDDSDPLEAITGPLPPPKPAAVRTRGRGTHRSNLEGIETRFSTAYDPAMDVDHVLDDDDGWSDAVEAFRDRQRWKQQGAERLKAAGFSEAQVHKWESGGDMNEEDVRWNAQGQAREWDRGKTVDADGDVALKATWTGR</sequence>
<dbReference type="PANTHER" id="PTHR40132">
    <property type="entry name" value="PRE-MRNA-SPLICING FACTOR 38B"/>
    <property type="match status" value="1"/>
</dbReference>
<evidence type="ECO:0000256" key="1">
    <source>
        <dbReference type="SAM" id="MobiDB-lite"/>
    </source>
</evidence>
<proteinExistence type="predicted"/>
<protein>
    <recommendedName>
        <fullName evidence="4">Pre-mRNA-splicing factor 38B</fullName>
    </recommendedName>
</protein>
<evidence type="ECO:0000313" key="3">
    <source>
        <dbReference type="Proteomes" id="UP000800036"/>
    </source>
</evidence>
<dbReference type="AlphaFoldDB" id="A0A6A5UR99"/>
<keyword evidence="3" id="KW-1185">Reference proteome</keyword>
<feature type="compositionally biased region" description="Basic residues" evidence="1">
    <location>
        <begin position="193"/>
        <end position="222"/>
    </location>
</feature>
<evidence type="ECO:0008006" key="4">
    <source>
        <dbReference type="Google" id="ProtNLM"/>
    </source>
</evidence>
<feature type="compositionally biased region" description="Basic and acidic residues" evidence="1">
    <location>
        <begin position="170"/>
        <end position="192"/>
    </location>
</feature>
<feature type="region of interest" description="Disordered" evidence="1">
    <location>
        <begin position="20"/>
        <end position="43"/>
    </location>
</feature>
<dbReference type="OrthoDB" id="2431475at2759"/>
<organism evidence="2 3">
    <name type="scientific">Bimuria novae-zelandiae CBS 107.79</name>
    <dbReference type="NCBI Taxonomy" id="1447943"/>
    <lineage>
        <taxon>Eukaryota</taxon>
        <taxon>Fungi</taxon>
        <taxon>Dikarya</taxon>
        <taxon>Ascomycota</taxon>
        <taxon>Pezizomycotina</taxon>
        <taxon>Dothideomycetes</taxon>
        <taxon>Pleosporomycetidae</taxon>
        <taxon>Pleosporales</taxon>
        <taxon>Massarineae</taxon>
        <taxon>Didymosphaeriaceae</taxon>
        <taxon>Bimuria</taxon>
    </lineage>
</organism>